<dbReference type="EMBL" id="LR134477">
    <property type="protein sequence ID" value="VEI14175.1"/>
    <property type="molecule type" value="Genomic_DNA"/>
</dbReference>
<dbReference type="Pfam" id="PF01610">
    <property type="entry name" value="DDE_Tnp_ISL3"/>
    <property type="match status" value="1"/>
</dbReference>
<organism evidence="2 4">
    <name type="scientific">Actinomyces viscosus</name>
    <dbReference type="NCBI Taxonomy" id="1656"/>
    <lineage>
        <taxon>Bacteria</taxon>
        <taxon>Bacillati</taxon>
        <taxon>Actinomycetota</taxon>
        <taxon>Actinomycetes</taxon>
        <taxon>Actinomycetales</taxon>
        <taxon>Actinomycetaceae</taxon>
        <taxon>Actinomyces</taxon>
    </lineage>
</organism>
<dbReference type="KEGG" id="avc:NCTC10951_02968"/>
<name>A0A3S4YZH6_ACTVI</name>
<evidence type="ECO:0000313" key="3">
    <source>
        <dbReference type="EMBL" id="VEI18915.1"/>
    </source>
</evidence>
<evidence type="ECO:0000313" key="2">
    <source>
        <dbReference type="EMBL" id="VEI14175.1"/>
    </source>
</evidence>
<accession>A0A3S4YZH6</accession>
<dbReference type="EMBL" id="LR134477">
    <property type="protein sequence ID" value="VEI18915.1"/>
    <property type="molecule type" value="Genomic_DNA"/>
</dbReference>
<gene>
    <name evidence="2" type="ORF">NCTC10951_00028</name>
    <name evidence="3" type="ORF">NCTC10951_02968</name>
</gene>
<proteinExistence type="predicted"/>
<reference evidence="2 4" key="1">
    <citation type="submission" date="2018-12" db="EMBL/GenBank/DDBJ databases">
        <authorList>
            <consortium name="Pathogen Informatics"/>
        </authorList>
    </citation>
    <scope>NUCLEOTIDE SEQUENCE [LARGE SCALE GENOMIC DNA]</scope>
    <source>
        <strain evidence="2 4">NCTC10951</strain>
    </source>
</reference>
<dbReference type="AlphaFoldDB" id="A0A3S4YZH6"/>
<feature type="domain" description="Transposase IS204/IS1001/IS1096/IS1165 DDE" evidence="1">
    <location>
        <begin position="2"/>
        <end position="54"/>
    </location>
</feature>
<dbReference type="Proteomes" id="UP000268658">
    <property type="component" value="Chromosome"/>
</dbReference>
<dbReference type="KEGG" id="avc:NCTC10951_00028"/>
<protein>
    <submittedName>
        <fullName evidence="2">Transposase and inactivated derivatives</fullName>
    </submittedName>
</protein>
<evidence type="ECO:0000259" key="1">
    <source>
        <dbReference type="Pfam" id="PF01610"/>
    </source>
</evidence>
<sequence length="65" mass="7307">MIEGRSKKAFKTWLATRGKSWRERVEVVAMGGFAGFKNAAGEELPKAQAVMDPYARRVPGRRQAR</sequence>
<evidence type="ECO:0000313" key="4">
    <source>
        <dbReference type="Proteomes" id="UP000268658"/>
    </source>
</evidence>
<dbReference type="InterPro" id="IPR002560">
    <property type="entry name" value="Transposase_DDE"/>
</dbReference>